<accession>A0ABQ0WNF0</accession>
<proteinExistence type="predicted"/>
<evidence type="ECO:0000313" key="2">
    <source>
        <dbReference type="Proteomes" id="UP000321691"/>
    </source>
</evidence>
<dbReference type="RefSeq" id="WP_170206977.1">
    <property type="nucleotide sequence ID" value="NZ_BJZI01000011.1"/>
</dbReference>
<comment type="caution">
    <text evidence="1">The sequence shown here is derived from an EMBL/GenBank/DDBJ whole genome shotgun (WGS) entry which is preliminary data.</text>
</comment>
<name>A0ABQ0WNF0_9LACO</name>
<dbReference type="Proteomes" id="UP000321691">
    <property type="component" value="Unassembled WGS sequence"/>
</dbReference>
<protein>
    <submittedName>
        <fullName evidence="1">Uncharacterized protein</fullName>
    </submittedName>
</protein>
<evidence type="ECO:0000313" key="1">
    <source>
        <dbReference type="EMBL" id="GEO66571.1"/>
    </source>
</evidence>
<dbReference type="EMBL" id="BJZI01000011">
    <property type="protein sequence ID" value="GEO66571.1"/>
    <property type="molecule type" value="Genomic_DNA"/>
</dbReference>
<sequence length="49" mass="5575">MTALVAIILIIVIAAAGQFYLNNLADFRKKSKHLATHNRFTKDSNQRFI</sequence>
<keyword evidence="2" id="KW-1185">Reference proteome</keyword>
<gene>
    <name evidence="1" type="ORF">LSP04_09900</name>
</gene>
<reference evidence="1 2" key="1">
    <citation type="submission" date="2019-07" db="EMBL/GenBank/DDBJ databases">
        <title>Whole genome shotgun sequence of Lactobacillus spicheri NBRC 107155.</title>
        <authorList>
            <person name="Hosoyama A."/>
            <person name="Uohara A."/>
            <person name="Ohji S."/>
            <person name="Ichikawa N."/>
        </authorList>
    </citation>
    <scope>NUCLEOTIDE SEQUENCE [LARGE SCALE GENOMIC DNA]</scope>
    <source>
        <strain evidence="1 2">NBRC 107155</strain>
    </source>
</reference>
<organism evidence="1 2">
    <name type="scientific">Levilactobacillus spicheri</name>
    <dbReference type="NCBI Taxonomy" id="216463"/>
    <lineage>
        <taxon>Bacteria</taxon>
        <taxon>Bacillati</taxon>
        <taxon>Bacillota</taxon>
        <taxon>Bacilli</taxon>
        <taxon>Lactobacillales</taxon>
        <taxon>Lactobacillaceae</taxon>
        <taxon>Levilactobacillus</taxon>
    </lineage>
</organism>